<evidence type="ECO:0000313" key="2">
    <source>
        <dbReference type="Proteomes" id="UP000050898"/>
    </source>
</evidence>
<dbReference type="PATRIC" id="fig|1046596.6.peg.10"/>
<sequence length="185" mass="21462">MTFFLIKLYNYKYVNTLEVKIMKLVECQAFEYALGLTKELLVARQISFETPKIVWKLNDRFLIGNTLRYKEHFVLSYPKYSQGELDEHPIYISEIEKSFLQLVRNTWFTKFDTPFGVPIALKQSNVLLFDLTIKLVSDLKLSGHDPIGKKLFNVSSMESKLALPFIDIKDTDVLEPVSLITVNSK</sequence>
<name>A0A0R2E564_9LACO</name>
<accession>A0A0R2E564</accession>
<comment type="caution">
    <text evidence="1">The sequence shown here is derived from an EMBL/GenBank/DDBJ whole genome shotgun (WGS) entry which is preliminary data.</text>
</comment>
<dbReference type="EMBL" id="AYYH01000001">
    <property type="protein sequence ID" value="KRN11480.1"/>
    <property type="molecule type" value="Genomic_DNA"/>
</dbReference>
<reference evidence="1 2" key="1">
    <citation type="journal article" date="2015" name="Genome Announc.">
        <title>Expanding the biotechnology potential of lactobacilli through comparative genomics of 213 strains and associated genera.</title>
        <authorList>
            <person name="Sun Z."/>
            <person name="Harris H.M."/>
            <person name="McCann A."/>
            <person name="Guo C."/>
            <person name="Argimon S."/>
            <person name="Zhang W."/>
            <person name="Yang X."/>
            <person name="Jeffery I.B."/>
            <person name="Cooney J.C."/>
            <person name="Kagawa T.F."/>
            <person name="Liu W."/>
            <person name="Song Y."/>
            <person name="Salvetti E."/>
            <person name="Wrobel A."/>
            <person name="Rasinkangas P."/>
            <person name="Parkhill J."/>
            <person name="Rea M.C."/>
            <person name="O'Sullivan O."/>
            <person name="Ritari J."/>
            <person name="Douillard F.P."/>
            <person name="Paul Ross R."/>
            <person name="Yang R."/>
            <person name="Briner A.E."/>
            <person name="Felis G.E."/>
            <person name="de Vos W.M."/>
            <person name="Barrangou R."/>
            <person name="Klaenhammer T.R."/>
            <person name="Caufield P.W."/>
            <person name="Cui Y."/>
            <person name="Zhang H."/>
            <person name="O'Toole P.W."/>
        </authorList>
    </citation>
    <scope>NUCLEOTIDE SEQUENCE [LARGE SCALE GENOMIC DNA]</scope>
    <source>
        <strain evidence="1 2">DSM 20444</strain>
    </source>
</reference>
<proteinExistence type="predicted"/>
<gene>
    <name evidence="1" type="ORF">FD00_GL000010</name>
</gene>
<organism evidence="1 2">
    <name type="scientific">Liquorilactobacillus mali KCTC 3596 = DSM 20444</name>
    <dbReference type="NCBI Taxonomy" id="1046596"/>
    <lineage>
        <taxon>Bacteria</taxon>
        <taxon>Bacillati</taxon>
        <taxon>Bacillota</taxon>
        <taxon>Bacilli</taxon>
        <taxon>Lactobacillales</taxon>
        <taxon>Lactobacillaceae</taxon>
        <taxon>Liquorilactobacillus</taxon>
    </lineage>
</organism>
<protein>
    <submittedName>
        <fullName evidence="1">Uncharacterized protein</fullName>
    </submittedName>
</protein>
<dbReference type="Proteomes" id="UP000050898">
    <property type="component" value="Unassembled WGS sequence"/>
</dbReference>
<dbReference type="AlphaFoldDB" id="A0A0R2E564"/>
<evidence type="ECO:0000313" key="1">
    <source>
        <dbReference type="EMBL" id="KRN11480.1"/>
    </source>
</evidence>
<keyword evidence="2" id="KW-1185">Reference proteome</keyword>